<name>A0A0P7ZG43_9EURY</name>
<evidence type="ECO:0000313" key="1">
    <source>
        <dbReference type="EMBL" id="KPQ43797.1"/>
    </source>
</evidence>
<gene>
    <name evidence="1" type="ORF">MPEBLZ_01671</name>
</gene>
<proteinExistence type="predicted"/>
<dbReference type="AlphaFoldDB" id="A0A0P7ZG43"/>
<protein>
    <submittedName>
        <fullName evidence="1">Uncharacterized protein</fullName>
    </submittedName>
</protein>
<dbReference type="Proteomes" id="UP000050360">
    <property type="component" value="Unassembled WGS sequence"/>
</dbReference>
<evidence type="ECO:0000313" key="2">
    <source>
        <dbReference type="Proteomes" id="UP000050360"/>
    </source>
</evidence>
<accession>A0A0P7ZG43</accession>
<reference evidence="1 2" key="1">
    <citation type="submission" date="2015-09" db="EMBL/GenBank/DDBJ databases">
        <title>A metagenomics-based metabolic model of nitrate-dependent anaerobic oxidation of methane by Methanoperedens-like archaea.</title>
        <authorList>
            <person name="Arshad A."/>
            <person name="Speth D.R."/>
            <person name="De Graaf R.M."/>
            <person name="Op Den Camp H.J."/>
            <person name="Jetten M.S."/>
            <person name="Welte C.U."/>
        </authorList>
    </citation>
    <scope>NUCLEOTIDE SEQUENCE [LARGE SCALE GENOMIC DNA]</scope>
</reference>
<comment type="caution">
    <text evidence="1">The sequence shown here is derived from an EMBL/GenBank/DDBJ whole genome shotgun (WGS) entry which is preliminary data.</text>
</comment>
<dbReference type="EMBL" id="LKCM01000128">
    <property type="protein sequence ID" value="KPQ43797.1"/>
    <property type="molecule type" value="Genomic_DNA"/>
</dbReference>
<sequence>MTITQIEIDCTKGKSFNYIEHKFDSTSDKSTLIELVKKGQELAEIVNPTLARDSEQRRTPNVKIKDCIGGMIAEYCWRSWLNSYLKSKGIKAQVNETDLEDVGKQIDLEIQYESGKTKTIEVRSSFAYAGVGAAICRNFRILGPYYNKVKKIEYLKDYHVMAIYSFHKDNLLDELRSGAFKAYLTGGATKYLLQTSPHVSDEELTPMDEISFSSSRATYRVIYPIVNGLDTIAISEAISKMI</sequence>
<organism evidence="1 2">
    <name type="scientific">Candidatus Methanoperedens nitratireducens</name>
    <dbReference type="NCBI Taxonomy" id="1392998"/>
    <lineage>
        <taxon>Archaea</taxon>
        <taxon>Methanobacteriati</taxon>
        <taxon>Methanobacteriota</taxon>
        <taxon>Stenosarchaea group</taxon>
        <taxon>Methanomicrobia</taxon>
        <taxon>Methanosarcinales</taxon>
        <taxon>ANME-2 cluster</taxon>
        <taxon>Candidatus Methanoperedentaceae</taxon>
        <taxon>Candidatus Methanoperedens</taxon>
    </lineage>
</organism>